<name>A0A2V0NRX5_9CHLO</name>
<comment type="function">
    <text evidence="6">Component of the Mediator complex, a coactivator involved in the regulated transcription of nearly all RNA polymerase II-dependent genes. Mediator functions as a bridge to convey information from gene-specific regulatory proteins to the basal RNA polymerase II transcription machinery. Mediator is recruited to promoters by direct interactions with regulatory proteins and serves as a scaffold for the assembly of a functional preinitiation complex with RNA polymerase II and the general transcription factors.</text>
</comment>
<comment type="subunit">
    <text evidence="6">Component of the Mediator complex.</text>
</comment>
<comment type="subcellular location">
    <subcellularLocation>
        <location evidence="1 6">Nucleus</location>
    </subcellularLocation>
</comment>
<organism evidence="7 8">
    <name type="scientific">Raphidocelis subcapitata</name>
    <dbReference type="NCBI Taxonomy" id="307507"/>
    <lineage>
        <taxon>Eukaryota</taxon>
        <taxon>Viridiplantae</taxon>
        <taxon>Chlorophyta</taxon>
        <taxon>core chlorophytes</taxon>
        <taxon>Chlorophyceae</taxon>
        <taxon>CS clade</taxon>
        <taxon>Sphaeropleales</taxon>
        <taxon>Selenastraceae</taxon>
        <taxon>Raphidocelis</taxon>
    </lineage>
</organism>
<dbReference type="InParanoid" id="A0A2V0NRX5"/>
<evidence type="ECO:0000256" key="5">
    <source>
        <dbReference type="ARBA" id="ARBA00023242"/>
    </source>
</evidence>
<protein>
    <recommendedName>
        <fullName evidence="6">Mediator of RNA polymerase II transcription subunit 10</fullName>
    </recommendedName>
    <alternativeName>
        <fullName evidence="6">Mediator complex subunit 10</fullName>
    </alternativeName>
</protein>
<accession>A0A2V0NRX5</accession>
<evidence type="ECO:0000256" key="6">
    <source>
        <dbReference type="RuleBase" id="RU364146"/>
    </source>
</evidence>
<dbReference type="AlphaFoldDB" id="A0A2V0NRX5"/>
<keyword evidence="6" id="KW-0010">Activator</keyword>
<evidence type="ECO:0000256" key="3">
    <source>
        <dbReference type="ARBA" id="ARBA00023015"/>
    </source>
</evidence>
<evidence type="ECO:0000256" key="1">
    <source>
        <dbReference type="ARBA" id="ARBA00004123"/>
    </source>
</evidence>
<dbReference type="Proteomes" id="UP000247498">
    <property type="component" value="Unassembled WGS sequence"/>
</dbReference>
<evidence type="ECO:0000313" key="7">
    <source>
        <dbReference type="EMBL" id="GBF87585.1"/>
    </source>
</evidence>
<dbReference type="STRING" id="307507.A0A2V0NRX5"/>
<dbReference type="GO" id="GO:0006357">
    <property type="term" value="P:regulation of transcription by RNA polymerase II"/>
    <property type="evidence" value="ECO:0007669"/>
    <property type="project" value="InterPro"/>
</dbReference>
<dbReference type="FunCoup" id="A0A2V0NRX5">
    <property type="interactions" value="1594"/>
</dbReference>
<gene>
    <name evidence="6" type="primary">MED10</name>
    <name evidence="7" type="ORF">Rsub_00296</name>
</gene>
<keyword evidence="5 6" id="KW-0539">Nucleus</keyword>
<keyword evidence="3 6" id="KW-0805">Transcription regulation</keyword>
<reference evidence="7 8" key="1">
    <citation type="journal article" date="2018" name="Sci. Rep.">
        <title>Raphidocelis subcapitata (=Pseudokirchneriella subcapitata) provides an insight into genome evolution and environmental adaptations in the Sphaeropleales.</title>
        <authorList>
            <person name="Suzuki S."/>
            <person name="Yamaguchi H."/>
            <person name="Nakajima N."/>
            <person name="Kawachi M."/>
        </authorList>
    </citation>
    <scope>NUCLEOTIDE SEQUENCE [LARGE SCALE GENOMIC DNA]</scope>
    <source>
        <strain evidence="7 8">NIES-35</strain>
    </source>
</reference>
<evidence type="ECO:0000313" key="8">
    <source>
        <dbReference type="Proteomes" id="UP000247498"/>
    </source>
</evidence>
<dbReference type="GO" id="GO:0016592">
    <property type="term" value="C:mediator complex"/>
    <property type="evidence" value="ECO:0007669"/>
    <property type="project" value="InterPro"/>
</dbReference>
<keyword evidence="8" id="KW-1185">Reference proteome</keyword>
<dbReference type="OrthoDB" id="337270at2759"/>
<keyword evidence="4 6" id="KW-0804">Transcription</keyword>
<dbReference type="Pfam" id="PF09748">
    <property type="entry name" value="Med10"/>
    <property type="match status" value="1"/>
</dbReference>
<evidence type="ECO:0000256" key="4">
    <source>
        <dbReference type="ARBA" id="ARBA00023163"/>
    </source>
</evidence>
<comment type="caution">
    <text evidence="7">The sequence shown here is derived from an EMBL/GenBank/DDBJ whole genome shotgun (WGS) entry which is preliminary data.</text>
</comment>
<comment type="similarity">
    <text evidence="2 6">Belongs to the Mediator complex subunit 10 family.</text>
</comment>
<proteinExistence type="inferred from homology"/>
<dbReference type="InterPro" id="IPR019145">
    <property type="entry name" value="Mediator_Med10"/>
</dbReference>
<evidence type="ECO:0000256" key="2">
    <source>
        <dbReference type="ARBA" id="ARBA00005389"/>
    </source>
</evidence>
<dbReference type="GO" id="GO:0003712">
    <property type="term" value="F:transcription coregulator activity"/>
    <property type="evidence" value="ECO:0007669"/>
    <property type="project" value="InterPro"/>
</dbReference>
<dbReference type="EMBL" id="BDRX01000001">
    <property type="protein sequence ID" value="GBF87585.1"/>
    <property type="molecule type" value="Genomic_DNA"/>
</dbReference>
<sequence>MAGARVTPAEQHISRLLGQIYELEQSLAQLPDDAAAQELLRSRMRELMAGVQQLRESAAALADFKLPQPALRYIDEGGHPDDYVRDVVTAALRDNQIAKGRAHAVARLRDRLLAEAEAAFPDTVAAYREVAGAGALPPPAAAGAAGAAAAAAAAVAPKAGA</sequence>